<comment type="caution">
    <text evidence="3">The sequence shown here is derived from an EMBL/GenBank/DDBJ whole genome shotgun (WGS) entry which is preliminary data.</text>
</comment>
<reference evidence="3" key="1">
    <citation type="submission" date="2022-07" db="EMBL/GenBank/DDBJ databases">
        <title>Genome analysis of Parmales, a sister group of diatoms, reveals the evolutionary specialization of diatoms from phago-mixotrophs to photoautotrophs.</title>
        <authorList>
            <person name="Ban H."/>
            <person name="Sato S."/>
            <person name="Yoshikawa S."/>
            <person name="Kazumasa Y."/>
            <person name="Nakamura Y."/>
            <person name="Ichinomiya M."/>
            <person name="Saitoh K."/>
            <person name="Sato N."/>
            <person name="Blanc-Mathieu R."/>
            <person name="Endo H."/>
            <person name="Kuwata A."/>
            <person name="Ogata H."/>
        </authorList>
    </citation>
    <scope>NUCLEOTIDE SEQUENCE</scope>
</reference>
<sequence>EEEERLMFMTETQKEEEEKRNKILAKQREQEEEMEEERRLREEEFEREKEEFANQMASMKEAEAERKKELGMKMIQKMMHGCLATTLQGWKEFVKNEKHYRVVMARFAKKLHMRCANSAYMQWIHYVKERKWLRGLLNRCLGGKEVLLKSAAFKTWQGAASAATYDELHNELDTYASQNEELTNQLEELQAKFAILEGSMGEILKSKQEQAMRSAQKMIRLMKGKAMTSCFLAWCSFVKEAVEDRVKMERFLAKWKNQGISKCYMAWQQYVEEEKRYRF</sequence>
<feature type="compositionally biased region" description="Basic and acidic residues" evidence="2">
    <location>
        <begin position="36"/>
        <end position="47"/>
    </location>
</feature>
<evidence type="ECO:0000256" key="1">
    <source>
        <dbReference type="SAM" id="Coils"/>
    </source>
</evidence>
<dbReference type="AlphaFoldDB" id="A0A9W7FYT8"/>
<organism evidence="3 4">
    <name type="scientific">Triparma retinervis</name>
    <dbReference type="NCBI Taxonomy" id="2557542"/>
    <lineage>
        <taxon>Eukaryota</taxon>
        <taxon>Sar</taxon>
        <taxon>Stramenopiles</taxon>
        <taxon>Ochrophyta</taxon>
        <taxon>Bolidophyceae</taxon>
        <taxon>Parmales</taxon>
        <taxon>Triparmaceae</taxon>
        <taxon>Triparma</taxon>
    </lineage>
</organism>
<feature type="coiled-coil region" evidence="1">
    <location>
        <begin position="165"/>
        <end position="199"/>
    </location>
</feature>
<evidence type="ECO:0000313" key="4">
    <source>
        <dbReference type="Proteomes" id="UP001165082"/>
    </source>
</evidence>
<accession>A0A9W7FYT8</accession>
<dbReference type="Proteomes" id="UP001165082">
    <property type="component" value="Unassembled WGS sequence"/>
</dbReference>
<keyword evidence="4" id="KW-1185">Reference proteome</keyword>
<gene>
    <name evidence="3" type="ORF">TrRE_jg10680</name>
</gene>
<feature type="compositionally biased region" description="Basic and acidic residues" evidence="2">
    <location>
        <begin position="12"/>
        <end position="29"/>
    </location>
</feature>
<keyword evidence="1" id="KW-0175">Coiled coil</keyword>
<name>A0A9W7FYT8_9STRA</name>
<dbReference type="OrthoDB" id="191578at2759"/>
<evidence type="ECO:0000313" key="3">
    <source>
        <dbReference type="EMBL" id="GMI24672.1"/>
    </source>
</evidence>
<feature type="non-terminal residue" evidence="3">
    <location>
        <position position="279"/>
    </location>
</feature>
<evidence type="ECO:0000256" key="2">
    <source>
        <dbReference type="SAM" id="MobiDB-lite"/>
    </source>
</evidence>
<feature type="non-terminal residue" evidence="3">
    <location>
        <position position="1"/>
    </location>
</feature>
<feature type="region of interest" description="Disordered" evidence="2">
    <location>
        <begin position="1"/>
        <end position="47"/>
    </location>
</feature>
<proteinExistence type="predicted"/>
<protein>
    <submittedName>
        <fullName evidence="3">Uncharacterized protein</fullName>
    </submittedName>
</protein>
<dbReference type="EMBL" id="BRXZ01008325">
    <property type="protein sequence ID" value="GMI24672.1"/>
    <property type="molecule type" value="Genomic_DNA"/>
</dbReference>